<feature type="compositionally biased region" description="Low complexity" evidence="8">
    <location>
        <begin position="422"/>
        <end position="432"/>
    </location>
</feature>
<keyword evidence="9" id="KW-0732">Signal</keyword>
<dbReference type="InterPro" id="IPR041280">
    <property type="entry name" value="Big_10"/>
</dbReference>
<evidence type="ECO:0000256" key="2">
    <source>
        <dbReference type="ARBA" id="ARBA00022679"/>
    </source>
</evidence>
<dbReference type="SUPFAM" id="SSF141523">
    <property type="entry name" value="L,D-transpeptidase catalytic domain-like"/>
    <property type="match status" value="1"/>
</dbReference>
<keyword evidence="4 7" id="KW-0573">Peptidoglycan synthesis</keyword>
<dbReference type="Proteomes" id="UP001595872">
    <property type="component" value="Unassembled WGS sequence"/>
</dbReference>
<evidence type="ECO:0000313" key="12">
    <source>
        <dbReference type="Proteomes" id="UP001595872"/>
    </source>
</evidence>
<dbReference type="PANTHER" id="PTHR30582">
    <property type="entry name" value="L,D-TRANSPEPTIDASE"/>
    <property type="match status" value="1"/>
</dbReference>
<sequence length="432" mass="46142">MRGKALVVALVLGLATACGGGGGDGKAKTAGHEEGVPTITITPANGTAKAKPDAGVTVTASGGTLSQVLVKLKDADVPGTLSADKKTWHSTWTLIPGGRYTVQAVASSSKGKTANATSSFRTVDDTARTTISNVIPDPNEKVGTGMPIFVQFNKEVPDKAKPIIEKAIEIKSTYPTVGAWRWLSAGESFNGLPSLVFRTKEPWQANQRVELIVHYAGLKIGDSVYGDKDVTRKFRIGDSHTITVNNKTHKLTVKKNGTVVRKWGVSLGTGGDVQGDGVDHLKTTSGIHLTMDHSRLERMVAPGKKKGDPGYYDEQVPFATRISNSGEYIHQNMDDPSCLGDRNCSHGCVRSPASDAEWFYGWSYRGDMVTITPTGRSLEWSNGWGYWQMSFDKWVKGSKLGQPITTAPLGGSTSPSTPPAQPSGQPSSQPTQ</sequence>
<keyword evidence="3 7" id="KW-0133">Cell shape</keyword>
<dbReference type="PROSITE" id="PS52029">
    <property type="entry name" value="LD_TPASE"/>
    <property type="match status" value="1"/>
</dbReference>
<feature type="compositionally biased region" description="Low complexity" evidence="8">
    <location>
        <begin position="405"/>
        <end position="415"/>
    </location>
</feature>
<feature type="signal peptide" evidence="9">
    <location>
        <begin position="1"/>
        <end position="20"/>
    </location>
</feature>
<keyword evidence="6 7" id="KW-0961">Cell wall biogenesis/degradation</keyword>
<feature type="domain" description="L,D-TPase catalytic" evidence="10">
    <location>
        <begin position="240"/>
        <end position="372"/>
    </location>
</feature>
<reference evidence="12" key="1">
    <citation type="journal article" date="2019" name="Int. J. Syst. Evol. Microbiol.">
        <title>The Global Catalogue of Microorganisms (GCM) 10K type strain sequencing project: providing services to taxonomists for standard genome sequencing and annotation.</title>
        <authorList>
            <consortium name="The Broad Institute Genomics Platform"/>
            <consortium name="The Broad Institute Genome Sequencing Center for Infectious Disease"/>
            <person name="Wu L."/>
            <person name="Ma J."/>
        </authorList>
    </citation>
    <scope>NUCLEOTIDE SEQUENCE [LARGE SCALE GENOMIC DNA]</scope>
    <source>
        <strain evidence="12">KLKA75</strain>
    </source>
</reference>
<dbReference type="PROSITE" id="PS51257">
    <property type="entry name" value="PROKAR_LIPOPROTEIN"/>
    <property type="match status" value="1"/>
</dbReference>
<dbReference type="EMBL" id="JBHSIT010000012">
    <property type="protein sequence ID" value="MFC4912326.1"/>
    <property type="molecule type" value="Genomic_DNA"/>
</dbReference>
<evidence type="ECO:0000256" key="5">
    <source>
        <dbReference type="ARBA" id="ARBA00023315"/>
    </source>
</evidence>
<dbReference type="Pfam" id="PF03734">
    <property type="entry name" value="YkuD"/>
    <property type="match status" value="1"/>
</dbReference>
<keyword evidence="12" id="KW-1185">Reference proteome</keyword>
<evidence type="ECO:0000313" key="11">
    <source>
        <dbReference type="EMBL" id="MFC4912326.1"/>
    </source>
</evidence>
<dbReference type="InterPro" id="IPR050979">
    <property type="entry name" value="LD-transpeptidase"/>
</dbReference>
<keyword evidence="5" id="KW-0012">Acyltransferase</keyword>
<evidence type="ECO:0000259" key="10">
    <source>
        <dbReference type="PROSITE" id="PS52029"/>
    </source>
</evidence>
<keyword evidence="2" id="KW-0808">Transferase</keyword>
<dbReference type="RefSeq" id="WP_378262132.1">
    <property type="nucleotide sequence ID" value="NZ_JBHSIT010000012.1"/>
</dbReference>
<name>A0ABV9U915_9ACTN</name>
<dbReference type="Gene3D" id="2.40.440.10">
    <property type="entry name" value="L,D-transpeptidase catalytic domain-like"/>
    <property type="match status" value="1"/>
</dbReference>
<dbReference type="PANTHER" id="PTHR30582:SF2">
    <property type="entry name" value="L,D-TRANSPEPTIDASE YCIB-RELATED"/>
    <property type="match status" value="1"/>
</dbReference>
<dbReference type="InterPro" id="IPR005490">
    <property type="entry name" value="LD_TPept_cat_dom"/>
</dbReference>
<dbReference type="InterPro" id="IPR038063">
    <property type="entry name" value="Transpep_catalytic_dom"/>
</dbReference>
<proteinExistence type="predicted"/>
<dbReference type="CDD" id="cd16913">
    <property type="entry name" value="YkuD_like"/>
    <property type="match status" value="1"/>
</dbReference>
<feature type="region of interest" description="Disordered" evidence="8">
    <location>
        <begin position="402"/>
        <end position="432"/>
    </location>
</feature>
<protein>
    <submittedName>
        <fullName evidence="11">Ig-like domain-containing protein</fullName>
    </submittedName>
</protein>
<feature type="chain" id="PRO_5045770805" evidence="9">
    <location>
        <begin position="21"/>
        <end position="432"/>
    </location>
</feature>
<gene>
    <name evidence="11" type="ORF">ACFPCY_33850</name>
</gene>
<evidence type="ECO:0000256" key="9">
    <source>
        <dbReference type="SAM" id="SignalP"/>
    </source>
</evidence>
<evidence type="ECO:0000256" key="1">
    <source>
        <dbReference type="ARBA" id="ARBA00004752"/>
    </source>
</evidence>
<comment type="pathway">
    <text evidence="1 7">Cell wall biogenesis; peptidoglycan biosynthesis.</text>
</comment>
<dbReference type="Pfam" id="PF17964">
    <property type="entry name" value="Big_10"/>
    <property type="match status" value="1"/>
</dbReference>
<evidence type="ECO:0000256" key="3">
    <source>
        <dbReference type="ARBA" id="ARBA00022960"/>
    </source>
</evidence>
<evidence type="ECO:0000256" key="8">
    <source>
        <dbReference type="SAM" id="MobiDB-lite"/>
    </source>
</evidence>
<feature type="active site" description="Proton donor/acceptor" evidence="7">
    <location>
        <position position="330"/>
    </location>
</feature>
<comment type="caution">
    <text evidence="11">The sequence shown here is derived from an EMBL/GenBank/DDBJ whole genome shotgun (WGS) entry which is preliminary data.</text>
</comment>
<evidence type="ECO:0000256" key="7">
    <source>
        <dbReference type="PROSITE-ProRule" id="PRU01373"/>
    </source>
</evidence>
<dbReference type="Gene3D" id="2.60.40.3710">
    <property type="match status" value="1"/>
</dbReference>
<feature type="active site" description="Nucleophile" evidence="7">
    <location>
        <position position="348"/>
    </location>
</feature>
<evidence type="ECO:0000256" key="4">
    <source>
        <dbReference type="ARBA" id="ARBA00022984"/>
    </source>
</evidence>
<evidence type="ECO:0000256" key="6">
    <source>
        <dbReference type="ARBA" id="ARBA00023316"/>
    </source>
</evidence>
<accession>A0ABV9U915</accession>
<dbReference type="Gene3D" id="2.60.40.3780">
    <property type="match status" value="1"/>
</dbReference>
<organism evidence="11 12">
    <name type="scientific">Actinomadura gamaensis</name>
    <dbReference type="NCBI Taxonomy" id="1763541"/>
    <lineage>
        <taxon>Bacteria</taxon>
        <taxon>Bacillati</taxon>
        <taxon>Actinomycetota</taxon>
        <taxon>Actinomycetes</taxon>
        <taxon>Streptosporangiales</taxon>
        <taxon>Thermomonosporaceae</taxon>
        <taxon>Actinomadura</taxon>
    </lineage>
</organism>